<comment type="caution">
    <text evidence="7">The sequence shown here is derived from an EMBL/GenBank/DDBJ whole genome shotgun (WGS) entry which is preliminary data.</text>
</comment>
<feature type="signal peptide" evidence="5">
    <location>
        <begin position="1"/>
        <end position="33"/>
    </location>
</feature>
<evidence type="ECO:0000256" key="5">
    <source>
        <dbReference type="SAM" id="SignalP"/>
    </source>
</evidence>
<keyword evidence="8" id="KW-1185">Reference proteome</keyword>
<evidence type="ECO:0000256" key="3">
    <source>
        <dbReference type="ARBA" id="ARBA00022801"/>
    </source>
</evidence>
<feature type="domain" description="NlpC/P60" evidence="6">
    <location>
        <begin position="42"/>
        <end position="161"/>
    </location>
</feature>
<name>A0AA41U1C1_9ACTN</name>
<evidence type="ECO:0000259" key="6">
    <source>
        <dbReference type="PROSITE" id="PS51935"/>
    </source>
</evidence>
<keyword evidence="3" id="KW-0378">Hydrolase</keyword>
<protein>
    <submittedName>
        <fullName evidence="7">C40 family peptidase</fullName>
    </submittedName>
</protein>
<dbReference type="GO" id="GO:0006508">
    <property type="term" value="P:proteolysis"/>
    <property type="evidence" value="ECO:0007669"/>
    <property type="project" value="UniProtKB-KW"/>
</dbReference>
<dbReference type="PROSITE" id="PS51935">
    <property type="entry name" value="NLPC_P60"/>
    <property type="match status" value="1"/>
</dbReference>
<comment type="similarity">
    <text evidence="1">Belongs to the peptidase C40 family.</text>
</comment>
<reference evidence="7" key="1">
    <citation type="submission" date="2022-01" db="EMBL/GenBank/DDBJ databases">
        <title>Genome-Based Taxonomic Classification of the Phylum Actinobacteria.</title>
        <authorList>
            <person name="Gao Y."/>
        </authorList>
    </citation>
    <scope>NUCLEOTIDE SEQUENCE</scope>
    <source>
        <strain evidence="7">KLBMP 8922</strain>
    </source>
</reference>
<dbReference type="RefSeq" id="WP_235055297.1">
    <property type="nucleotide sequence ID" value="NZ_JAKFHA010000017.1"/>
</dbReference>
<dbReference type="InterPro" id="IPR000064">
    <property type="entry name" value="NLP_P60_dom"/>
</dbReference>
<dbReference type="InterPro" id="IPR051202">
    <property type="entry name" value="Peptidase_C40"/>
</dbReference>
<dbReference type="Gene3D" id="3.90.1720.10">
    <property type="entry name" value="endopeptidase domain like (from Nostoc punctiforme)"/>
    <property type="match status" value="1"/>
</dbReference>
<evidence type="ECO:0000256" key="4">
    <source>
        <dbReference type="ARBA" id="ARBA00022807"/>
    </source>
</evidence>
<dbReference type="PANTHER" id="PTHR47053:SF1">
    <property type="entry name" value="MUREIN DD-ENDOPEPTIDASE MEPH-RELATED"/>
    <property type="match status" value="1"/>
</dbReference>
<accession>A0AA41U1C1</accession>
<evidence type="ECO:0000313" key="7">
    <source>
        <dbReference type="EMBL" id="MCF2530638.1"/>
    </source>
</evidence>
<dbReference type="EMBL" id="JAKFHA010000017">
    <property type="protein sequence ID" value="MCF2530638.1"/>
    <property type="molecule type" value="Genomic_DNA"/>
</dbReference>
<feature type="chain" id="PRO_5041231735" evidence="5">
    <location>
        <begin position="34"/>
        <end position="161"/>
    </location>
</feature>
<dbReference type="Pfam" id="PF00877">
    <property type="entry name" value="NLPC_P60"/>
    <property type="match status" value="1"/>
</dbReference>
<evidence type="ECO:0000256" key="1">
    <source>
        <dbReference type="ARBA" id="ARBA00007074"/>
    </source>
</evidence>
<keyword evidence="5" id="KW-0732">Signal</keyword>
<dbReference type="InterPro" id="IPR006311">
    <property type="entry name" value="TAT_signal"/>
</dbReference>
<dbReference type="AlphaFoldDB" id="A0AA41U1C1"/>
<keyword evidence="2" id="KW-0645">Protease</keyword>
<evidence type="ECO:0000313" key="8">
    <source>
        <dbReference type="Proteomes" id="UP001165378"/>
    </source>
</evidence>
<evidence type="ECO:0000256" key="2">
    <source>
        <dbReference type="ARBA" id="ARBA00022670"/>
    </source>
</evidence>
<dbReference type="GO" id="GO:0008234">
    <property type="term" value="F:cysteine-type peptidase activity"/>
    <property type="evidence" value="ECO:0007669"/>
    <property type="project" value="UniProtKB-KW"/>
</dbReference>
<gene>
    <name evidence="7" type="ORF">LZ495_25920</name>
</gene>
<dbReference type="SUPFAM" id="SSF54001">
    <property type="entry name" value="Cysteine proteinases"/>
    <property type="match status" value="1"/>
</dbReference>
<organism evidence="7 8">
    <name type="scientific">Yinghuangia soli</name>
    <dbReference type="NCBI Taxonomy" id="2908204"/>
    <lineage>
        <taxon>Bacteria</taxon>
        <taxon>Bacillati</taxon>
        <taxon>Actinomycetota</taxon>
        <taxon>Actinomycetes</taxon>
        <taxon>Kitasatosporales</taxon>
        <taxon>Streptomycetaceae</taxon>
        <taxon>Yinghuangia</taxon>
    </lineage>
</organism>
<sequence length="161" mass="17171">MSSHICTPRRVLTRVGVTATAVATLTVALPAAAAEAAPKKASPSASKVLNIAASLKGKPYRYGGNGPNAFDCSGYTKYVYGKAGKSIPRTTSQQYRASRKIPLNQLQPGDLVFTSKRGAITHVGIYAGNGMVWHEPRPGKSVRLERMDWAMGKSRVAGRVL</sequence>
<dbReference type="PROSITE" id="PS51318">
    <property type="entry name" value="TAT"/>
    <property type="match status" value="1"/>
</dbReference>
<dbReference type="InterPro" id="IPR038765">
    <property type="entry name" value="Papain-like_cys_pep_sf"/>
</dbReference>
<dbReference type="PANTHER" id="PTHR47053">
    <property type="entry name" value="MUREIN DD-ENDOPEPTIDASE MEPH-RELATED"/>
    <property type="match status" value="1"/>
</dbReference>
<dbReference type="Proteomes" id="UP001165378">
    <property type="component" value="Unassembled WGS sequence"/>
</dbReference>
<keyword evidence="4" id="KW-0788">Thiol protease</keyword>
<proteinExistence type="inferred from homology"/>